<dbReference type="GO" id="GO:0003729">
    <property type="term" value="F:mRNA binding"/>
    <property type="evidence" value="ECO:0007669"/>
    <property type="project" value="TreeGrafter"/>
</dbReference>
<reference evidence="2" key="1">
    <citation type="submission" date="2022-08" db="UniProtKB">
        <authorList>
            <consortium name="EnsemblMetazoa"/>
        </authorList>
    </citation>
    <scope>IDENTIFICATION</scope>
    <source>
        <strain evidence="2">Dongola</strain>
    </source>
</reference>
<dbReference type="VEuPathDB" id="VectorBase:AARA21_008973"/>
<dbReference type="Pfam" id="PF11977">
    <property type="entry name" value="RNase_Zc3h12a"/>
    <property type="match status" value="1"/>
</dbReference>
<dbReference type="CDD" id="cd18719">
    <property type="entry name" value="PIN_Zc3h12a-N4BP1-like"/>
    <property type="match status" value="1"/>
</dbReference>
<feature type="region of interest" description="Disordered" evidence="1">
    <location>
        <begin position="1"/>
        <end position="53"/>
    </location>
</feature>
<dbReference type="EMBL" id="APCN01000909">
    <property type="status" value="NOT_ANNOTATED_CDS"/>
    <property type="molecule type" value="Genomic_DNA"/>
</dbReference>
<dbReference type="EnsemblMetazoa" id="AARA016573-RA">
    <property type="protein sequence ID" value="AARA016573-PA"/>
    <property type="gene ID" value="AARA016573"/>
</dbReference>
<dbReference type="VEuPathDB" id="VectorBase:AARA016573"/>
<dbReference type="Proteomes" id="UP000075840">
    <property type="component" value="Unassembled WGS sequence"/>
</dbReference>
<protein>
    <submittedName>
        <fullName evidence="2">Uncharacterized protein</fullName>
    </submittedName>
</protein>
<dbReference type="AlphaFoldDB" id="A0A2C9GPA4"/>
<dbReference type="GO" id="GO:0005634">
    <property type="term" value="C:nucleus"/>
    <property type="evidence" value="ECO:0007669"/>
    <property type="project" value="TreeGrafter"/>
</dbReference>
<proteinExistence type="predicted"/>
<dbReference type="Gene3D" id="3.40.50.11980">
    <property type="match status" value="1"/>
</dbReference>
<dbReference type="InterPro" id="IPR051101">
    <property type="entry name" value="ZC3H12/N4BP1_RNase_Reg"/>
</dbReference>
<sequence>MASKRKQALNRSSSKSKFTKSAIHRKRPEKSNGGTVKKTIRKRRPALRSTSGVLRAARPKRRTVLLDACNVSHYQNRLPRFSVERLAKALEYFVENGHEVFAVFPRFHLYTGQWDNVDRLQGLYRKSYIVPTPCKEFPCAKSQVYDDRILMAIAAQYQCAVVSNDRFRDVASEHPDWAFVAANRRLPFDWDSNGRLAIYNTDALRFD</sequence>
<keyword evidence="3" id="KW-1185">Reference proteome</keyword>
<name>A0A2C9GPA4_ANOAR</name>
<dbReference type="InterPro" id="IPR021869">
    <property type="entry name" value="RNase_Zc3h12_NYN"/>
</dbReference>
<dbReference type="GO" id="GO:0036464">
    <property type="term" value="C:cytoplasmic ribonucleoprotein granule"/>
    <property type="evidence" value="ECO:0007669"/>
    <property type="project" value="TreeGrafter"/>
</dbReference>
<dbReference type="PANTHER" id="PTHR12876">
    <property type="entry name" value="N4BP1-RELATED"/>
    <property type="match status" value="1"/>
</dbReference>
<organism evidence="2 3">
    <name type="scientific">Anopheles arabiensis</name>
    <name type="common">Mosquito</name>
    <dbReference type="NCBI Taxonomy" id="7173"/>
    <lineage>
        <taxon>Eukaryota</taxon>
        <taxon>Metazoa</taxon>
        <taxon>Ecdysozoa</taxon>
        <taxon>Arthropoda</taxon>
        <taxon>Hexapoda</taxon>
        <taxon>Insecta</taxon>
        <taxon>Pterygota</taxon>
        <taxon>Neoptera</taxon>
        <taxon>Endopterygota</taxon>
        <taxon>Diptera</taxon>
        <taxon>Nematocera</taxon>
        <taxon>Culicoidea</taxon>
        <taxon>Culicidae</taxon>
        <taxon>Anophelinae</taxon>
        <taxon>Anopheles</taxon>
    </lineage>
</organism>
<dbReference type="PANTHER" id="PTHR12876:SF35">
    <property type="entry name" value="LD08718P-RELATED"/>
    <property type="match status" value="1"/>
</dbReference>
<evidence type="ECO:0000313" key="2">
    <source>
        <dbReference type="EnsemblMetazoa" id="AARA016573-PA"/>
    </source>
</evidence>
<dbReference type="GO" id="GO:0004521">
    <property type="term" value="F:RNA endonuclease activity"/>
    <property type="evidence" value="ECO:0007669"/>
    <property type="project" value="TreeGrafter"/>
</dbReference>
<accession>A0A2C9GPA4</accession>
<evidence type="ECO:0000313" key="3">
    <source>
        <dbReference type="Proteomes" id="UP000075840"/>
    </source>
</evidence>
<evidence type="ECO:0000256" key="1">
    <source>
        <dbReference type="SAM" id="MobiDB-lite"/>
    </source>
</evidence>